<sequence length="152" mass="17812">MLKPVLIVTCRVSSEEWCIEEIGNVIFPIDPGLKIVKTKYPGLIIVYSRLDSRSIYEIVLKKEYGFVQNIIPIDIHGLFNIDFFSQVKNLVYEGERIKLKLRIRGRRGLSRIVWKKLIEFLAEKSVYHDKYSNTCIYVEVIDNDIYMGRGYC</sequence>
<gene>
    <name evidence="1" type="ORF">ENU14_03950</name>
</gene>
<dbReference type="EMBL" id="DTBJ01000029">
    <property type="protein sequence ID" value="HGM58723.1"/>
    <property type="molecule type" value="Genomic_DNA"/>
</dbReference>
<organism evidence="1">
    <name type="scientific">Staphylothermus marinus</name>
    <dbReference type="NCBI Taxonomy" id="2280"/>
    <lineage>
        <taxon>Archaea</taxon>
        <taxon>Thermoproteota</taxon>
        <taxon>Thermoprotei</taxon>
        <taxon>Desulfurococcales</taxon>
        <taxon>Desulfurococcaceae</taxon>
        <taxon>Staphylothermus</taxon>
    </lineage>
</organism>
<protein>
    <recommendedName>
        <fullName evidence="2">THUMP domain-containing protein</fullName>
    </recommendedName>
</protein>
<name>A0A7C4H9A1_STAMA</name>
<dbReference type="AlphaFoldDB" id="A0A7C4H9A1"/>
<accession>A0A7C4H9A1</accession>
<evidence type="ECO:0008006" key="2">
    <source>
        <dbReference type="Google" id="ProtNLM"/>
    </source>
</evidence>
<comment type="caution">
    <text evidence="1">The sequence shown here is derived from an EMBL/GenBank/DDBJ whole genome shotgun (WGS) entry which is preliminary data.</text>
</comment>
<evidence type="ECO:0000313" key="1">
    <source>
        <dbReference type="EMBL" id="HGM58723.1"/>
    </source>
</evidence>
<reference evidence="1" key="1">
    <citation type="journal article" date="2020" name="mSystems">
        <title>Genome- and Community-Level Interaction Insights into Carbon Utilization and Element Cycling Functions of Hydrothermarchaeota in Hydrothermal Sediment.</title>
        <authorList>
            <person name="Zhou Z."/>
            <person name="Liu Y."/>
            <person name="Xu W."/>
            <person name="Pan J."/>
            <person name="Luo Z.H."/>
            <person name="Li M."/>
        </authorList>
    </citation>
    <scope>NUCLEOTIDE SEQUENCE [LARGE SCALE GENOMIC DNA]</scope>
    <source>
        <strain evidence="1">SpSt-642</strain>
    </source>
</reference>
<proteinExistence type="predicted"/>